<feature type="compositionally biased region" description="Basic residues" evidence="1">
    <location>
        <begin position="189"/>
        <end position="204"/>
    </location>
</feature>
<feature type="compositionally biased region" description="Acidic residues" evidence="1">
    <location>
        <begin position="246"/>
        <end position="259"/>
    </location>
</feature>
<dbReference type="EMBL" id="JAZAVJ010000099">
    <property type="protein sequence ID" value="KAK7414600.1"/>
    <property type="molecule type" value="Genomic_DNA"/>
</dbReference>
<reference evidence="2 3" key="1">
    <citation type="journal article" date="2025" name="Microbiol. Resour. Announc.">
        <title>Draft genome sequences for Neonectria magnoliae and Neonectria punicea, canker pathogens of Liriodendron tulipifera and Acer saccharum in West Virginia.</title>
        <authorList>
            <person name="Petronek H.M."/>
            <person name="Kasson M.T."/>
            <person name="Metheny A.M."/>
            <person name="Stauder C.M."/>
            <person name="Lovett B."/>
            <person name="Lynch S.C."/>
            <person name="Garnas J.R."/>
            <person name="Kasson L.R."/>
            <person name="Stajich J.E."/>
        </authorList>
    </citation>
    <scope>NUCLEOTIDE SEQUENCE [LARGE SCALE GENOMIC DNA]</scope>
    <source>
        <strain evidence="2 3">NRRL 64653</strain>
    </source>
</reference>
<evidence type="ECO:0000256" key="1">
    <source>
        <dbReference type="SAM" id="MobiDB-lite"/>
    </source>
</evidence>
<feature type="compositionally biased region" description="Basic residues" evidence="1">
    <location>
        <begin position="82"/>
        <end position="96"/>
    </location>
</feature>
<feature type="region of interest" description="Disordered" evidence="1">
    <location>
        <begin position="82"/>
        <end position="280"/>
    </location>
</feature>
<accession>A0ABR1H0I0</accession>
<gene>
    <name evidence="2" type="ORF">QQX98_006537</name>
</gene>
<protein>
    <submittedName>
        <fullName evidence="2">Uncharacterized protein</fullName>
    </submittedName>
</protein>
<feature type="compositionally biased region" description="Basic and acidic residues" evidence="1">
    <location>
        <begin position="575"/>
        <end position="584"/>
    </location>
</feature>
<keyword evidence="3" id="KW-1185">Reference proteome</keyword>
<comment type="caution">
    <text evidence="2">The sequence shown here is derived from an EMBL/GenBank/DDBJ whole genome shotgun (WGS) entry which is preliminary data.</text>
</comment>
<dbReference type="Proteomes" id="UP001498476">
    <property type="component" value="Unassembled WGS sequence"/>
</dbReference>
<organism evidence="2 3">
    <name type="scientific">Neonectria punicea</name>
    <dbReference type="NCBI Taxonomy" id="979145"/>
    <lineage>
        <taxon>Eukaryota</taxon>
        <taxon>Fungi</taxon>
        <taxon>Dikarya</taxon>
        <taxon>Ascomycota</taxon>
        <taxon>Pezizomycotina</taxon>
        <taxon>Sordariomycetes</taxon>
        <taxon>Hypocreomycetidae</taxon>
        <taxon>Hypocreales</taxon>
        <taxon>Nectriaceae</taxon>
        <taxon>Neonectria</taxon>
    </lineage>
</organism>
<name>A0ABR1H0I0_9HYPO</name>
<evidence type="ECO:0000313" key="2">
    <source>
        <dbReference type="EMBL" id="KAK7414600.1"/>
    </source>
</evidence>
<feature type="compositionally biased region" description="Low complexity" evidence="1">
    <location>
        <begin position="1"/>
        <end position="18"/>
    </location>
</feature>
<proteinExistence type="predicted"/>
<feature type="region of interest" description="Disordered" evidence="1">
    <location>
        <begin position="554"/>
        <end position="584"/>
    </location>
</feature>
<evidence type="ECO:0000313" key="3">
    <source>
        <dbReference type="Proteomes" id="UP001498476"/>
    </source>
</evidence>
<sequence length="699" mass="79823">MPRPSRSTARSASRVSKSLPKRTTRNTLSTVQEQSSDEDDDSIPPVAPPKRSKPTTPTLGRLTRSRIAAADYAEFQEIPAVKKRRSTKVQKKPAKRQRIETILDSQEEEERQSSAKDGEDDESAPQTPDFYKNINKVVLPERDEAQDSDGAVGDPGGQVADPEAEIHEIESPDEEDLQKKPTTSTTRGKPSRPGRQGPRRKQRQKTPVGESVYDLPGASPELGSRFMESPSKPREPVVRTPQGNPPDEDWYGPGAEDDSSSLATEPETSHEHAPDASTEMATENFVNAEPTGKTEIDTTKVSSEWVGNLIQRMQYGGWTGDKHWENDFVVQVGETKPLWLKRHEEFLRPEKCKNLFTHLNNLRELCHDMPKATDIEEQSKYRLEKNDVFQKSFATIESLVTYICKRISDQMLPDTDRKVKWGNPAVKTLHEKIIPMLLVVLKESFLAGGALTFDKGKKSDLNEGCFTLSTLTLPLKVVGWVSRLYGVGTQYLDQFPPKPLSDSEAAAKRIRSAKLQRGWLRKPLANMQTALEKAKGMLDYFASAPQRKKEIMERQLQMQKKLERDRQEKRKRREKDRQEAMEMDQVLREERERMELEERKAQDLQMQLFVGSIQRMKAPEANEASARDAYYSKHGGWYQWEDERLLQMIRTVEKPDLRALTPLVPERSVDEVAQRVRDLKERVRVKYEAAEMVPPAWCY</sequence>
<feature type="region of interest" description="Disordered" evidence="1">
    <location>
        <begin position="1"/>
        <end position="64"/>
    </location>
</feature>